<dbReference type="PANTHER" id="PTHR11140:SF0">
    <property type="entry name" value="PRE-MRNA-PROCESSING-SPLICING FACTOR 8"/>
    <property type="match status" value="1"/>
</dbReference>
<dbReference type="Gene3D" id="3.30.420.230">
    <property type="match status" value="1"/>
</dbReference>
<feature type="repeat" description="WD" evidence="10">
    <location>
        <begin position="2354"/>
        <end position="2396"/>
    </location>
</feature>
<dbReference type="InterPro" id="IPR042516">
    <property type="entry name" value="Prp8_U5-snRNA-bd_sf"/>
</dbReference>
<dbReference type="InterPro" id="IPR021983">
    <property type="entry name" value="PRP8_domainIV"/>
</dbReference>
<dbReference type="GO" id="GO:0097157">
    <property type="term" value="F:pre-mRNA intronic binding"/>
    <property type="evidence" value="ECO:0007669"/>
    <property type="project" value="TreeGrafter"/>
</dbReference>
<keyword evidence="12" id="KW-1185">Reference proteome</keyword>
<keyword evidence="9" id="KW-0539">Nucleus</keyword>
<dbReference type="Pfam" id="PF08084">
    <property type="entry name" value="PROCT"/>
    <property type="match status" value="1"/>
</dbReference>
<dbReference type="SMART" id="SM00320">
    <property type="entry name" value="WD40"/>
    <property type="match status" value="7"/>
</dbReference>
<keyword evidence="6" id="KW-0677">Repeat</keyword>
<dbReference type="InterPro" id="IPR027652">
    <property type="entry name" value="PRP8"/>
</dbReference>
<dbReference type="Gene3D" id="1.20.80.40">
    <property type="match status" value="1"/>
</dbReference>
<dbReference type="GO" id="GO:0005682">
    <property type="term" value="C:U5 snRNP"/>
    <property type="evidence" value="ECO:0007669"/>
    <property type="project" value="TreeGrafter"/>
</dbReference>
<dbReference type="Pfam" id="PF10598">
    <property type="entry name" value="RRM_4"/>
    <property type="match status" value="1"/>
</dbReference>
<dbReference type="InterPro" id="IPR001680">
    <property type="entry name" value="WD40_rpt"/>
</dbReference>
<dbReference type="InterPro" id="IPR019775">
    <property type="entry name" value="WD40_repeat_CS"/>
</dbReference>
<dbReference type="GO" id="GO:0017070">
    <property type="term" value="F:U6 snRNA binding"/>
    <property type="evidence" value="ECO:0007669"/>
    <property type="project" value="InterPro"/>
</dbReference>
<feature type="repeat" description="WD" evidence="10">
    <location>
        <begin position="2406"/>
        <end position="2447"/>
    </location>
</feature>
<evidence type="ECO:0000256" key="5">
    <source>
        <dbReference type="ARBA" id="ARBA00022728"/>
    </source>
</evidence>
<dbReference type="FunFam" id="3.90.1570.40:FF:000001">
    <property type="entry name" value="Pre-mRNA-processing-splicing factor 8"/>
    <property type="match status" value="1"/>
</dbReference>
<dbReference type="Gene3D" id="3.40.140.10">
    <property type="entry name" value="Cytidine Deaminase, domain 2"/>
    <property type="match status" value="2"/>
</dbReference>
<feature type="repeat" description="WD" evidence="10">
    <location>
        <begin position="2448"/>
        <end position="2489"/>
    </location>
</feature>
<dbReference type="PROSITE" id="PS00678">
    <property type="entry name" value="WD_REPEATS_1"/>
    <property type="match status" value="1"/>
</dbReference>
<dbReference type="PROSITE" id="PS50082">
    <property type="entry name" value="WD_REPEATS_2"/>
    <property type="match status" value="5"/>
</dbReference>
<dbReference type="GO" id="GO:0045292">
    <property type="term" value="P:mRNA cis splicing, via spliceosome"/>
    <property type="evidence" value="ECO:0007669"/>
    <property type="project" value="UniProtKB-ARBA"/>
</dbReference>
<dbReference type="FunFam" id="3.30.43.40:FF:000001">
    <property type="entry name" value="Pre-mRNA-processing-splicing factor 8"/>
    <property type="match status" value="1"/>
</dbReference>
<dbReference type="Pfam" id="PF10596">
    <property type="entry name" value="U6-snRNA_bdg"/>
    <property type="match status" value="1"/>
</dbReference>
<evidence type="ECO:0000256" key="10">
    <source>
        <dbReference type="PROSITE-ProRule" id="PRU00221"/>
    </source>
</evidence>
<feature type="repeat" description="WD" evidence="10">
    <location>
        <begin position="2265"/>
        <end position="2306"/>
    </location>
</feature>
<dbReference type="InterPro" id="IPR012592">
    <property type="entry name" value="PROCN"/>
</dbReference>
<comment type="subcellular location">
    <subcellularLocation>
        <location evidence="1">Nucleus</location>
    </subcellularLocation>
</comment>
<dbReference type="InterPro" id="IPR000555">
    <property type="entry name" value="JAMM/MPN+_dom"/>
</dbReference>
<dbReference type="GO" id="GO:0008237">
    <property type="term" value="F:metallopeptidase activity"/>
    <property type="evidence" value="ECO:0007669"/>
    <property type="project" value="InterPro"/>
</dbReference>
<keyword evidence="7" id="KW-0694">RNA-binding</keyword>
<dbReference type="GO" id="GO:0030619">
    <property type="term" value="F:U1 snRNA binding"/>
    <property type="evidence" value="ECO:0007669"/>
    <property type="project" value="TreeGrafter"/>
</dbReference>
<dbReference type="InterPro" id="IPR015943">
    <property type="entry name" value="WD40/YVTN_repeat-like_dom_sf"/>
</dbReference>
<dbReference type="GO" id="GO:0071013">
    <property type="term" value="C:catalytic step 2 spliceosome"/>
    <property type="evidence" value="ECO:0007669"/>
    <property type="project" value="TreeGrafter"/>
</dbReference>
<dbReference type="Pfam" id="PF10597">
    <property type="entry name" value="U5_2-snRNA_bdg"/>
    <property type="match status" value="1"/>
</dbReference>
<evidence type="ECO:0000256" key="4">
    <source>
        <dbReference type="ARBA" id="ARBA00022664"/>
    </source>
</evidence>
<dbReference type="InterPro" id="IPR019581">
    <property type="entry name" value="Prp8_U5-snRNA-bd"/>
</dbReference>
<dbReference type="Pfam" id="PF08082">
    <property type="entry name" value="PRO8NT"/>
    <property type="match status" value="1"/>
</dbReference>
<dbReference type="FunFam" id="3.40.140.10:FF:000002">
    <property type="entry name" value="Pre-mRNA-processing-splicing factor 8"/>
    <property type="match status" value="1"/>
</dbReference>
<dbReference type="CDD" id="cd08056">
    <property type="entry name" value="MPN_PRP8"/>
    <property type="match status" value="1"/>
</dbReference>
<feature type="repeat" description="WD" evidence="10">
    <location>
        <begin position="2311"/>
        <end position="2345"/>
    </location>
</feature>
<evidence type="ECO:0000313" key="13">
    <source>
        <dbReference type="WBParaSite" id="Gr19_v10_g12325.t1"/>
    </source>
</evidence>
<dbReference type="GO" id="GO:0000393">
    <property type="term" value="P:spliceosomal conformational changes to generate catalytic conformation"/>
    <property type="evidence" value="ECO:0007669"/>
    <property type="project" value="UniProtKB-ARBA"/>
</dbReference>
<evidence type="ECO:0000256" key="2">
    <source>
        <dbReference type="ARBA" id="ARBA00021538"/>
    </source>
</evidence>
<dbReference type="GO" id="GO:0030623">
    <property type="term" value="F:U5 snRNA binding"/>
    <property type="evidence" value="ECO:0007669"/>
    <property type="project" value="InterPro"/>
</dbReference>
<dbReference type="FunFam" id="1.20.80.40:FF:000001">
    <property type="entry name" value="Pre-mRNA-processing-splicing factor 8"/>
    <property type="match status" value="1"/>
</dbReference>
<dbReference type="Pfam" id="PF08083">
    <property type="entry name" value="PROCN"/>
    <property type="match status" value="1"/>
</dbReference>
<dbReference type="Proteomes" id="UP000887572">
    <property type="component" value="Unplaced"/>
</dbReference>
<dbReference type="GO" id="GO:0000244">
    <property type="term" value="P:spliceosomal tri-snRNP complex assembly"/>
    <property type="evidence" value="ECO:0007669"/>
    <property type="project" value="TreeGrafter"/>
</dbReference>
<dbReference type="InterPro" id="IPR019582">
    <property type="entry name" value="RRM_spliceosomal_PrP8"/>
</dbReference>
<dbReference type="SUPFAM" id="SSF53098">
    <property type="entry name" value="Ribonuclease H-like"/>
    <property type="match status" value="2"/>
</dbReference>
<dbReference type="InterPro" id="IPR012591">
    <property type="entry name" value="PRO8NT"/>
</dbReference>
<dbReference type="GO" id="GO:0030620">
    <property type="term" value="F:U2 snRNA binding"/>
    <property type="evidence" value="ECO:0007669"/>
    <property type="project" value="TreeGrafter"/>
</dbReference>
<dbReference type="WBParaSite" id="Gr19_v10_g12325.t1">
    <property type="protein sequence ID" value="Gr19_v10_g12325.t1"/>
    <property type="gene ID" value="Gr19_v10_g12325"/>
</dbReference>
<dbReference type="SMART" id="SM00232">
    <property type="entry name" value="JAB_MPN"/>
    <property type="match status" value="1"/>
</dbReference>
<evidence type="ECO:0000256" key="1">
    <source>
        <dbReference type="ARBA" id="ARBA00004123"/>
    </source>
</evidence>
<dbReference type="Pfam" id="PF00400">
    <property type="entry name" value="WD40"/>
    <property type="match status" value="5"/>
</dbReference>
<dbReference type="Pfam" id="PF12134">
    <property type="entry name" value="PRP8_domainIV"/>
    <property type="match status" value="1"/>
</dbReference>
<protein>
    <recommendedName>
        <fullName evidence="2">WD repeat-containing protein 48 homolog</fullName>
    </recommendedName>
</protein>
<dbReference type="SUPFAM" id="SSF50978">
    <property type="entry name" value="WD40 repeat-like"/>
    <property type="match status" value="1"/>
</dbReference>
<dbReference type="Gene3D" id="3.30.43.40">
    <property type="entry name" value="Pre-mRNA-processing-splicing factor 8, U5-snRNA-binding domain"/>
    <property type="match status" value="1"/>
</dbReference>
<dbReference type="Gene3D" id="2.130.10.10">
    <property type="entry name" value="YVTN repeat-like/Quinoprotein amine dehydrogenase"/>
    <property type="match status" value="2"/>
</dbReference>
<dbReference type="InterPro" id="IPR021772">
    <property type="entry name" value="WDR48/Bun107"/>
</dbReference>
<dbReference type="CDD" id="cd17041">
    <property type="entry name" value="Ubl_WDR48"/>
    <property type="match status" value="1"/>
</dbReference>
<keyword evidence="3 10" id="KW-0853">WD repeat</keyword>
<dbReference type="InterPro" id="IPR012337">
    <property type="entry name" value="RNaseH-like_sf"/>
</dbReference>
<dbReference type="InterPro" id="IPR043173">
    <property type="entry name" value="Prp8_domainIV_fingers"/>
</dbReference>
<dbReference type="Pfam" id="PF01398">
    <property type="entry name" value="JAB"/>
    <property type="match status" value="1"/>
</dbReference>
<dbReference type="PROSITE" id="PS50294">
    <property type="entry name" value="WD_REPEATS_REGION"/>
    <property type="match status" value="5"/>
</dbReference>
<keyword evidence="5" id="KW-0747">Spliceosome</keyword>
<dbReference type="CDD" id="cd13838">
    <property type="entry name" value="RNase_H_like_Prp8_IV"/>
    <property type="match status" value="1"/>
</dbReference>
<reference evidence="13" key="1">
    <citation type="submission" date="2022-11" db="UniProtKB">
        <authorList>
            <consortium name="WormBaseParasite"/>
        </authorList>
    </citation>
    <scope>IDENTIFICATION</scope>
</reference>
<dbReference type="InterPro" id="IPR043172">
    <property type="entry name" value="Prp8_domainIV_palm"/>
</dbReference>
<evidence type="ECO:0000313" key="12">
    <source>
        <dbReference type="Proteomes" id="UP000887572"/>
    </source>
</evidence>
<dbReference type="InterPro" id="IPR019580">
    <property type="entry name" value="Prp8_U6-snRNA-bd"/>
</dbReference>
<organism evidence="12 13">
    <name type="scientific">Globodera rostochiensis</name>
    <name type="common">Golden nematode worm</name>
    <name type="synonym">Heterodera rostochiensis</name>
    <dbReference type="NCBI Taxonomy" id="31243"/>
    <lineage>
        <taxon>Eukaryota</taxon>
        <taxon>Metazoa</taxon>
        <taxon>Ecdysozoa</taxon>
        <taxon>Nematoda</taxon>
        <taxon>Chromadorea</taxon>
        <taxon>Rhabditida</taxon>
        <taxon>Tylenchina</taxon>
        <taxon>Tylenchomorpha</taxon>
        <taxon>Tylenchoidea</taxon>
        <taxon>Heteroderidae</taxon>
        <taxon>Heteroderinae</taxon>
        <taxon>Globodera</taxon>
    </lineage>
</organism>
<keyword evidence="4" id="KW-0507">mRNA processing</keyword>
<evidence type="ECO:0000256" key="6">
    <source>
        <dbReference type="ARBA" id="ARBA00022737"/>
    </source>
</evidence>
<dbReference type="PROSITE" id="PS50231">
    <property type="entry name" value="RICIN_B_LECTIN"/>
    <property type="match status" value="1"/>
</dbReference>
<dbReference type="Pfam" id="PF11816">
    <property type="entry name" value="DUF3337"/>
    <property type="match status" value="1"/>
</dbReference>
<dbReference type="CDD" id="cd00200">
    <property type="entry name" value="WD40"/>
    <property type="match status" value="1"/>
</dbReference>
<dbReference type="InterPro" id="IPR036322">
    <property type="entry name" value="WD40_repeat_dom_sf"/>
</dbReference>
<dbReference type="InterPro" id="IPR012984">
    <property type="entry name" value="PROCT"/>
</dbReference>
<feature type="domain" description="JAB1/MPN/MOV34 metalloenzyme" evidence="11">
    <location>
        <begin position="2035"/>
        <end position="2156"/>
    </location>
</feature>
<evidence type="ECO:0000256" key="9">
    <source>
        <dbReference type="ARBA" id="ARBA00023242"/>
    </source>
</evidence>
<sequence>MKVPTSVSFVGQAGASSAPSLDCPSVQHQLSQQEERIFTDKSKKWKQLQSKRFAEKRKFGFVDSQKEEMPPEHVRKIIRDHGDMTSRKYRHDKRVYLGALKYMPHAVIKLLENMPMPWEQIRDVNVLYHITGAITFVNEVPRVIEPVFIAQWGTMWIMMRREKRDRRHFKRMRFPPFDDEEPPLDYADNILDVEPLEPIQMELNEDEESLVKEWFYDHKPLSKTRFVSGEAYKNWSFSIPIMSTLYRLANQLLTDLLDENYFYLFDLKSFFTAKALNVAIPGGPKFEPLMKELNFQDEDWNEFNDINKVIIRSPIRTEYRIAFPFMYNNLINALPVTVSWHHAPSVVFIKTEDYDLPAFYFDPLINPIAQRNTERMPEPLPDDAEEFEISSDVVPMFYEFPLYTENTANGMALLWAPRPFNLRSGRTRRIIDVPLVKSWYKEHCPAGMPVKVRVSYQKLLKVFVLNALKHRPPKPQKKRYLFRSFKATKFFQNTTLDWVEAGLQVLRQGYNMLNLLIHRKNLNYLHLDYNFNLKPVKTLTTKERKKSRFGNAFHLCREILRLTKLVVDAHVQYRLNNVDAYQLSDGLQYIFAHVGQLTGMYRYKYKLMRQVRMCKDLKHLIYYRFNTGPVGKGPGCGFWAPGWRVWLFFLRGITPLLERWLGNLLSRQFEGRHSKGVAKTVTKQRVESHFDLELRAAVMHDILDMMPEGIKQNKARVILQHLSEAWRCWKANIPWKAKADWWTNSAHYNRERVRRGATVDKTVCKKNLGRLTRLYLKAEQERQHNYLKDGPYVSAEEAVAIYTTTVHWLESRRFSPIPFPPLSYKHDTKLLILALERLKEAYSVKNRLNQSQREELALIEQAYDNPHEALSRIKRHMLTMRSFKEVGIEFMDLYSHLIPVYDIEPLEKVTDAYLDQYLWYEADKRRLFPSWVKPADTEPPPLLVYKWCQGINNLQSVWDTSEGECNVLLEAKVEKMYEKMDLTLLNRLLRLIVDHNIADYMTAKNNVTINYKDMNHTNSFGIIRGLQFASLIVQYYGLVLDLLVLGLRRASEITGPPQCPNEFLAFEDIATEGAHPIRLYCRYIDKVWIFFRFNAEETRDLIQRYLTEHPDPNNENIVGYNNKKCWPRDARMRLMKHDVNLGRAVFWDIKNRLPRSVTTIEWENSFVSVYSKDNPNLLFDMCGFECRILPKCRMASDDATNRDGIWNLQNEVTKERTAQCFLKVDQESMEKFHNRNRQILMSSGSTTFTKIVNKWNTALIGLMTYFREAVVNTQELLDLLVKCENKIQTRIKIGLNSKMPARFPPVVFYTPKEIGGLGMLSMGHVLIPQSDLRWMRQTDSGGITHFRSGMTHDEDQIIPNLYRYIQPWEAEFVDSQRVWAEYALKRQEANAQNRRLTLEDLDDSWDRGIPRINTLFQKDRNTTLSDMIQALGGVEGILEHTLFRGTYFPTWEGLFWERASGFEESMKFKKLTNAQRSGLNQIPNRRFTLWWSPTINRANVYVGFQVQLDLTGIFMHGKIPTLKISLIQIFRAHLWQKIHESVVMDLCQVFDLELDALEIQTVQKETIHPRKSYKMNSSCADILLFAQYKWHISRPSLLADTKDVMDNTTTQKYWLDVQLRWGDYDSHDIERYSRAKFLDYTTDNMSIYPSPNGVLIAIDLAYNLYSAYGNWFPGMKVLLRQAMAKIIKLYSSEPTEPYLTSQNYGELFSNQIIWFVDDTNVYRVTIHKTFEGNLTTKPMNGAIFIFNPRTGQLFLKIIHTSVWAGQKRLSQLAKWKTAEEVAALIRSLPVEEQPRQIIVTRKAMLDPLEVHLLDFPNIVIKGSELMLPFQAIMRIEKFGDLILKATEPQMVLFNLYDDWLKTISSYTAFSRVILIMRGMHINPDKTKVILKPDRTTVTEPHHIWPTLTDEEWIKVELALKDMILNDYGKKNNVNVASLTQSEVRDIILGMEISAPSQQRQQIAEIEKQTKEQSQVTATTTKSVNKHGDEIISATTSNYETQTFSSRTEWRVRAISSTNLHLRTQHIYVNSDDVKDTGYTYILPKNILKKFIIISDLRTQIAGFIYGVSPSDNPHVKEIRCIVLPPQWGTHQLVHLPNQLPQHEFLKDLEPLGWMHTQPNETNGTVSGAGYEWGRNNTDKGNNPKGYLPSHYEKVQMLLSDRFLGYFMVPSAGGWNYNFMGVRHDVNMQYDVCLSAPKEFYHEDHRPLHFHNFNVFEDPLGVATADREDIFDSVQFVTILFYSFVMQPQAKRKIQISFLIRNGSVESKHRGFVNSLQFDPITRNLFSAGSDSVIRQWDTAATSDSAAFVRSLEHHCDWVNDIVLCSDGSRLISASSDTTVKVWHTRRNGACLSTLKTHKDCVRCLAYAREPAELVASAGLDKCIYLWDVNTLTKVTATNNTVTTSSLRGTKNSIYSLAMNECGTVIIAGSTENLLRVWDPRTCQKIAKLRGHNENIRAISVNRDGTLCLSGSSDGTIKLWSIGQQRCIGTIRCHSDSVWALQTDTAFSTVFSGGRDHRVFRTSMRNLNDSELLFIERKPVQKLLLVDADRPKQLWVATWDSSIRRWPIDGQSTGHAEGGGPRVKEAAMELHGAPSIRKFAVLNDKRQIVTRDSEGNVELWDVMQCGRDNVRKVWIPSWFSVDAKCGVLEITLDESDAFSAWVSARDAGFTDKANDAKVNYGGLLLRSLFELWPHAYAGDDEDSPLQGFYSLPLHTPILIRQCHDDIVRPLFRTTVHDTASQSDSAMLRDVLPAWVLEVVELNQFPKFNKIPFFLQPHSSFIPKFPVKKDRLSATEMLQLRKVMEHVWEKILYPAETAGDDGGGGAGTAHSLATQLLENIEERIELFCNDQKLDSEMDLRTVKHLIWKQGGDLLIFYRPIK</sequence>
<accession>A0A914GZT6</accession>
<dbReference type="FunFam" id="3.30.420.230:FF:000001">
    <property type="entry name" value="Pre-mRNA-processing-splicing factor 8"/>
    <property type="match status" value="1"/>
</dbReference>
<proteinExistence type="predicted"/>
<evidence type="ECO:0000256" key="3">
    <source>
        <dbReference type="ARBA" id="ARBA00022574"/>
    </source>
</evidence>
<evidence type="ECO:0000259" key="11">
    <source>
        <dbReference type="SMART" id="SM00232"/>
    </source>
</evidence>
<name>A0A914GZT6_GLORO</name>
<dbReference type="Gene3D" id="3.90.1570.40">
    <property type="match status" value="1"/>
</dbReference>
<dbReference type="GO" id="GO:0000974">
    <property type="term" value="C:Prp19 complex"/>
    <property type="evidence" value="ECO:0007669"/>
    <property type="project" value="UniProtKB-ARBA"/>
</dbReference>
<evidence type="ECO:0000256" key="7">
    <source>
        <dbReference type="ARBA" id="ARBA00022884"/>
    </source>
</evidence>
<keyword evidence="8" id="KW-0508">mRNA splicing</keyword>
<evidence type="ECO:0000256" key="8">
    <source>
        <dbReference type="ARBA" id="ARBA00023187"/>
    </source>
</evidence>
<dbReference type="PANTHER" id="PTHR11140">
    <property type="entry name" value="PRE-MRNA SPLICING FACTOR PRP8"/>
    <property type="match status" value="1"/>
</dbReference>